<proteinExistence type="predicted"/>
<name>A0ABV0YRV2_9TELE</name>
<comment type="caution">
    <text evidence="1">The sequence shown here is derived from an EMBL/GenBank/DDBJ whole genome shotgun (WGS) entry which is preliminary data.</text>
</comment>
<dbReference type="Proteomes" id="UP001469553">
    <property type="component" value="Unassembled WGS sequence"/>
</dbReference>
<organism evidence="1 2">
    <name type="scientific">Ameca splendens</name>
    <dbReference type="NCBI Taxonomy" id="208324"/>
    <lineage>
        <taxon>Eukaryota</taxon>
        <taxon>Metazoa</taxon>
        <taxon>Chordata</taxon>
        <taxon>Craniata</taxon>
        <taxon>Vertebrata</taxon>
        <taxon>Euteleostomi</taxon>
        <taxon>Actinopterygii</taxon>
        <taxon>Neopterygii</taxon>
        <taxon>Teleostei</taxon>
        <taxon>Neoteleostei</taxon>
        <taxon>Acanthomorphata</taxon>
        <taxon>Ovalentaria</taxon>
        <taxon>Atherinomorphae</taxon>
        <taxon>Cyprinodontiformes</taxon>
        <taxon>Goodeidae</taxon>
        <taxon>Ameca</taxon>
    </lineage>
</organism>
<sequence>MASHLTLECFGLQGSSWLRGAQVLWLRNKPKSSVFHTYACQWVRVVCANMMHLIFSQHNAVYYGKNIYFSLKRPKMLFSLFVGFLSWVNLGKFAGTSSPEKIHSCP</sequence>
<keyword evidence="2" id="KW-1185">Reference proteome</keyword>
<protein>
    <submittedName>
        <fullName evidence="1">Uncharacterized protein</fullName>
    </submittedName>
</protein>
<gene>
    <name evidence="1" type="ORF">AMECASPLE_026266</name>
</gene>
<dbReference type="EMBL" id="JAHRIP010040284">
    <property type="protein sequence ID" value="MEQ2296589.1"/>
    <property type="molecule type" value="Genomic_DNA"/>
</dbReference>
<evidence type="ECO:0000313" key="2">
    <source>
        <dbReference type="Proteomes" id="UP001469553"/>
    </source>
</evidence>
<accession>A0ABV0YRV2</accession>
<evidence type="ECO:0000313" key="1">
    <source>
        <dbReference type="EMBL" id="MEQ2296589.1"/>
    </source>
</evidence>
<reference evidence="1 2" key="1">
    <citation type="submission" date="2021-06" db="EMBL/GenBank/DDBJ databases">
        <authorList>
            <person name="Palmer J.M."/>
        </authorList>
    </citation>
    <scope>NUCLEOTIDE SEQUENCE [LARGE SCALE GENOMIC DNA]</scope>
    <source>
        <strain evidence="1 2">AS_MEX2019</strain>
        <tissue evidence="1">Muscle</tissue>
    </source>
</reference>